<organism evidence="1 2">
    <name type="scientific">Penicillium roqueforti (strain FM164)</name>
    <dbReference type="NCBI Taxonomy" id="1365484"/>
    <lineage>
        <taxon>Eukaryota</taxon>
        <taxon>Fungi</taxon>
        <taxon>Dikarya</taxon>
        <taxon>Ascomycota</taxon>
        <taxon>Pezizomycotina</taxon>
        <taxon>Eurotiomycetes</taxon>
        <taxon>Eurotiomycetidae</taxon>
        <taxon>Eurotiales</taxon>
        <taxon>Aspergillaceae</taxon>
        <taxon>Penicillium</taxon>
    </lineage>
</organism>
<name>W6QSF6_PENRF</name>
<sequence>MLTKTDTGKMEPLATMRIQTSLNCDLYTQGSNGYHALDHIQLEIRSVEHGLHDAVLLAIPLGKSQFDLAVKQATVRQIKNHFTDLSHSRLVSYDPLFAAEFGRSFPETAFSALTQMRYQYNLAASSIHLSKDPRLIKWFKAEIKRIEILIDEYRQQCVNLGRIPDCVKQQ</sequence>
<protein>
    <submittedName>
        <fullName evidence="1">Uncharacterized protein</fullName>
    </submittedName>
</protein>
<gene>
    <name evidence="1" type="ORF">PROQFM164_S06g000004</name>
</gene>
<dbReference type="AlphaFoldDB" id="W6QSF6"/>
<accession>W6QSF6</accession>
<dbReference type="OrthoDB" id="4293980at2759"/>
<keyword evidence="2" id="KW-1185">Reference proteome</keyword>
<dbReference type="Proteomes" id="UP000030686">
    <property type="component" value="Unassembled WGS sequence"/>
</dbReference>
<evidence type="ECO:0000313" key="1">
    <source>
        <dbReference type="EMBL" id="CDM37044.1"/>
    </source>
</evidence>
<reference evidence="1" key="1">
    <citation type="journal article" date="2014" name="Nat. Commun.">
        <title>Multiple recent horizontal transfers of a large genomic region in cheese making fungi.</title>
        <authorList>
            <person name="Cheeseman K."/>
            <person name="Ropars J."/>
            <person name="Renault P."/>
            <person name="Dupont J."/>
            <person name="Gouzy J."/>
            <person name="Branca A."/>
            <person name="Abraham A.L."/>
            <person name="Ceppi M."/>
            <person name="Conseiller E."/>
            <person name="Debuchy R."/>
            <person name="Malagnac F."/>
            <person name="Goarin A."/>
            <person name="Silar P."/>
            <person name="Lacoste S."/>
            <person name="Sallet E."/>
            <person name="Bensimon A."/>
            <person name="Giraud T."/>
            <person name="Brygoo Y."/>
        </authorList>
    </citation>
    <scope>NUCLEOTIDE SEQUENCE [LARGE SCALE GENOMIC DNA]</scope>
    <source>
        <strain evidence="1">FM164</strain>
    </source>
</reference>
<dbReference type="EMBL" id="HG792020">
    <property type="protein sequence ID" value="CDM37044.1"/>
    <property type="molecule type" value="Genomic_DNA"/>
</dbReference>
<proteinExistence type="predicted"/>
<evidence type="ECO:0000313" key="2">
    <source>
        <dbReference type="Proteomes" id="UP000030686"/>
    </source>
</evidence>